<dbReference type="PANTHER" id="PTHR32282:SF24">
    <property type="entry name" value="GLYCOSYL TRANSFERASE FAMILY 51 DOMAIN-CONTAINING PROTEIN"/>
    <property type="match status" value="1"/>
</dbReference>
<evidence type="ECO:0000259" key="8">
    <source>
        <dbReference type="Pfam" id="PF00912"/>
    </source>
</evidence>
<dbReference type="EC" id="2.4.99.28" evidence="6"/>
<evidence type="ECO:0000313" key="9">
    <source>
        <dbReference type="EMBL" id="TMQ68020.1"/>
    </source>
</evidence>
<evidence type="ECO:0000256" key="2">
    <source>
        <dbReference type="ARBA" id="ARBA00022670"/>
    </source>
</evidence>
<dbReference type="InterPro" id="IPR023346">
    <property type="entry name" value="Lysozyme-like_dom_sf"/>
</dbReference>
<organism evidence="9 10">
    <name type="scientific">Eiseniibacteriota bacterium</name>
    <dbReference type="NCBI Taxonomy" id="2212470"/>
    <lineage>
        <taxon>Bacteria</taxon>
        <taxon>Candidatus Eiseniibacteriota</taxon>
    </lineage>
</organism>
<dbReference type="InterPro" id="IPR050396">
    <property type="entry name" value="Glycosyltr_51/Transpeptidase"/>
</dbReference>
<gene>
    <name evidence="9" type="ORF">E6K78_02735</name>
</gene>
<dbReference type="Gene3D" id="3.40.710.10">
    <property type="entry name" value="DD-peptidase/beta-lactamase superfamily"/>
    <property type="match status" value="1"/>
</dbReference>
<dbReference type="Pfam" id="PF00912">
    <property type="entry name" value="Transgly"/>
    <property type="match status" value="1"/>
</dbReference>
<dbReference type="InterPro" id="IPR012338">
    <property type="entry name" value="Beta-lactam/transpept-like"/>
</dbReference>
<dbReference type="SUPFAM" id="SSF56601">
    <property type="entry name" value="beta-lactamase/transpeptidase-like"/>
    <property type="match status" value="1"/>
</dbReference>
<dbReference type="GO" id="GO:0030288">
    <property type="term" value="C:outer membrane-bounded periplasmic space"/>
    <property type="evidence" value="ECO:0007669"/>
    <property type="project" value="TreeGrafter"/>
</dbReference>
<evidence type="ECO:0000256" key="5">
    <source>
        <dbReference type="ARBA" id="ARBA00023268"/>
    </source>
</evidence>
<evidence type="ECO:0000256" key="6">
    <source>
        <dbReference type="ARBA" id="ARBA00044770"/>
    </source>
</evidence>
<feature type="domain" description="Glycosyl transferase family 51" evidence="8">
    <location>
        <begin position="155"/>
        <end position="299"/>
    </location>
</feature>
<name>A0A538TWK6_UNCEI</name>
<dbReference type="InterPro" id="IPR001264">
    <property type="entry name" value="Glyco_trans_51"/>
</dbReference>
<dbReference type="SUPFAM" id="SSF53955">
    <property type="entry name" value="Lysozyme-like"/>
    <property type="match status" value="1"/>
</dbReference>
<keyword evidence="4 9" id="KW-0808">Transferase</keyword>
<dbReference type="PANTHER" id="PTHR32282">
    <property type="entry name" value="BINDING PROTEIN TRANSPEPTIDASE, PUTATIVE-RELATED"/>
    <property type="match status" value="1"/>
</dbReference>
<dbReference type="GO" id="GO:0008955">
    <property type="term" value="F:peptidoglycan glycosyltransferase activity"/>
    <property type="evidence" value="ECO:0007669"/>
    <property type="project" value="UniProtKB-EC"/>
</dbReference>
<dbReference type="GO" id="GO:0006508">
    <property type="term" value="P:proteolysis"/>
    <property type="evidence" value="ECO:0007669"/>
    <property type="project" value="UniProtKB-KW"/>
</dbReference>
<comment type="caution">
    <text evidence="9">The sequence shown here is derived from an EMBL/GenBank/DDBJ whole genome shotgun (WGS) entry which is preliminary data.</text>
</comment>
<keyword evidence="2" id="KW-0645">Protease</keyword>
<keyword evidence="1" id="KW-0121">Carboxypeptidase</keyword>
<evidence type="ECO:0000256" key="1">
    <source>
        <dbReference type="ARBA" id="ARBA00022645"/>
    </source>
</evidence>
<sequence length="1064" mass="117512">MSLRSFLDWYREHPAARVQLTRREWLWTAGALSIAVLAWGEVSTSAIQAQLLAAVNANLSYRVTSAAAASHVVAFPTHGPLDERLGYTRIPAFRHMLERFGFHVVEAARASSALVTLTRLGIPPPYPETDTVGFVIEGVGGQRLFAAAPEPVRFESYDEIPPLVVHALSFIEDRRVDDLSAPRRNPAVDWARLGKAMLVHGGRTLGLPLRNEGGSTLAVQLEKYRHSEDGLTSSSVDKLQQILAASLRAYRDGPDTREARRRIVLEYLNTMPLAAAPGFGEIHGLKDGLRVWFKVDPEAVCVALQGDTVQATVGRQERVEDRAWAFKHVLALLCAVRAPTEFLLQDHEALEERADGYTTLLEREGVIDSAFARDVRATPLVFPPTRRTPVRFIAAPQRKAPNLIRTEVLRLLGTRDFYELDRLHLFVESTLDVKLQNAATALFDSLADPDFVGAHGLVGPRLLESGDPARVRYSLLLCESTPEGNLVRVHADNLELPLDLNRGVKLELGSTAKLRTLAHYLDVMASLHEGFVSLPAESLEHRMATARDNLTRWAAWTIAEHPDIGLEEFLGRALDRKYSASPGEAFFTGGGMHRFHNFDPTDDRRTLTVRQATVRSTNLVFIRLMRDLVSYHTARLPYDARAVLADRDDPVGRHLLEEEADAEARAVVEIAYRDFHGENEEQIVRHLLGARQGPLRRLAMLYFAWHPGASSDSLAHWLATRTGEPAIAADLAPRLKGAYGMPRLTLADYGYLLDTHPLRLWCAGRLVAEPQLSLDDLMAQSEPSRRAASTWLLETRHRGAQERRLRTRIERDAFAQMTPSWRRLGFPFETLVPSYATAIGSSADRPAALADLMGIIVNDGLYRPARCVERLRFASETPYYTALEAAPDSAQRVMPAAAARVLRGVLAQVVEQGTAQRIRGAFAENGDTLAVGGKTGSGDNRYLARDGRPSSMRHVSRTAAFTFYLGDRYFGVLTASVEGAQALQYVFTSSLPLAVLKLLAPAIEERLDNATSGDRERGGSMATLLAPNNVVSVRDSPLVAPAEDEFARLAADSHLGTRRTAATH</sequence>
<evidence type="ECO:0000256" key="4">
    <source>
        <dbReference type="ARBA" id="ARBA00022679"/>
    </source>
</evidence>
<dbReference type="Gene3D" id="1.10.3810.10">
    <property type="entry name" value="Biosynthetic peptidoglycan transglycosylase-like"/>
    <property type="match status" value="1"/>
</dbReference>
<comment type="catalytic activity">
    <reaction evidence="7">
        <text>[GlcNAc-(1-&gt;4)-Mur2Ac(oyl-L-Ala-gamma-D-Glu-L-Lys-D-Ala-D-Ala)](n)-di-trans,octa-cis-undecaprenyl diphosphate + beta-D-GlcNAc-(1-&gt;4)-Mur2Ac(oyl-L-Ala-gamma-D-Glu-L-Lys-D-Ala-D-Ala)-di-trans,octa-cis-undecaprenyl diphosphate = [GlcNAc-(1-&gt;4)-Mur2Ac(oyl-L-Ala-gamma-D-Glu-L-Lys-D-Ala-D-Ala)](n+1)-di-trans,octa-cis-undecaprenyl diphosphate + di-trans,octa-cis-undecaprenyl diphosphate + H(+)</text>
        <dbReference type="Rhea" id="RHEA:23708"/>
        <dbReference type="Rhea" id="RHEA-COMP:9602"/>
        <dbReference type="Rhea" id="RHEA-COMP:9603"/>
        <dbReference type="ChEBI" id="CHEBI:15378"/>
        <dbReference type="ChEBI" id="CHEBI:58405"/>
        <dbReference type="ChEBI" id="CHEBI:60033"/>
        <dbReference type="ChEBI" id="CHEBI:78435"/>
        <dbReference type="EC" id="2.4.99.28"/>
    </reaction>
</comment>
<reference evidence="9 10" key="1">
    <citation type="journal article" date="2019" name="Nat. Microbiol.">
        <title>Mediterranean grassland soil C-N compound turnover is dependent on rainfall and depth, and is mediated by genomically divergent microorganisms.</title>
        <authorList>
            <person name="Diamond S."/>
            <person name="Andeer P.F."/>
            <person name="Li Z."/>
            <person name="Crits-Christoph A."/>
            <person name="Burstein D."/>
            <person name="Anantharaman K."/>
            <person name="Lane K.R."/>
            <person name="Thomas B.C."/>
            <person name="Pan C."/>
            <person name="Northen T.R."/>
            <person name="Banfield J.F."/>
        </authorList>
    </citation>
    <scope>NUCLEOTIDE SEQUENCE [LARGE SCALE GENOMIC DNA]</scope>
    <source>
        <strain evidence="9">WS_8</strain>
    </source>
</reference>
<dbReference type="GO" id="GO:0004180">
    <property type="term" value="F:carboxypeptidase activity"/>
    <property type="evidence" value="ECO:0007669"/>
    <property type="project" value="UniProtKB-KW"/>
</dbReference>
<dbReference type="InterPro" id="IPR036950">
    <property type="entry name" value="PBP_transglycosylase"/>
</dbReference>
<dbReference type="GO" id="GO:0009252">
    <property type="term" value="P:peptidoglycan biosynthetic process"/>
    <property type="evidence" value="ECO:0007669"/>
    <property type="project" value="TreeGrafter"/>
</dbReference>
<keyword evidence="5" id="KW-0511">Multifunctional enzyme</keyword>
<dbReference type="EMBL" id="VBOY01000019">
    <property type="protein sequence ID" value="TMQ68020.1"/>
    <property type="molecule type" value="Genomic_DNA"/>
</dbReference>
<proteinExistence type="predicted"/>
<dbReference type="Proteomes" id="UP000316609">
    <property type="component" value="Unassembled WGS sequence"/>
</dbReference>
<dbReference type="AlphaFoldDB" id="A0A538TWK6"/>
<keyword evidence="2" id="KW-0378">Hydrolase</keyword>
<protein>
    <recommendedName>
        <fullName evidence="6">peptidoglycan glycosyltransferase</fullName>
        <ecNumber evidence="6">2.4.99.28</ecNumber>
    </recommendedName>
</protein>
<evidence type="ECO:0000313" key="10">
    <source>
        <dbReference type="Proteomes" id="UP000316609"/>
    </source>
</evidence>
<evidence type="ECO:0000256" key="3">
    <source>
        <dbReference type="ARBA" id="ARBA00022676"/>
    </source>
</evidence>
<accession>A0A538TWK6</accession>
<evidence type="ECO:0000256" key="7">
    <source>
        <dbReference type="ARBA" id="ARBA00049902"/>
    </source>
</evidence>
<keyword evidence="3" id="KW-0328">Glycosyltransferase</keyword>